<evidence type="ECO:0000313" key="2">
    <source>
        <dbReference type="Proteomes" id="UP000657006"/>
    </source>
</evidence>
<keyword evidence="1" id="KW-0418">Kinase</keyword>
<comment type="caution">
    <text evidence="1">The sequence shown here is derived from an EMBL/GenBank/DDBJ whole genome shotgun (WGS) entry which is preliminary data.</text>
</comment>
<organism evidence="1 2">
    <name type="scientific">Bianquea renquensis</name>
    <dbReference type="NCBI Taxonomy" id="2763661"/>
    <lineage>
        <taxon>Bacteria</taxon>
        <taxon>Bacillati</taxon>
        <taxon>Bacillota</taxon>
        <taxon>Clostridia</taxon>
        <taxon>Eubacteriales</taxon>
        <taxon>Bianqueaceae</taxon>
        <taxon>Bianquea</taxon>
    </lineage>
</organism>
<gene>
    <name evidence="1" type="ORF">H8730_14380</name>
</gene>
<reference evidence="1" key="1">
    <citation type="submission" date="2020-08" db="EMBL/GenBank/DDBJ databases">
        <title>Genome public.</title>
        <authorList>
            <person name="Liu C."/>
            <person name="Sun Q."/>
        </authorList>
    </citation>
    <scope>NUCLEOTIDE SEQUENCE</scope>
    <source>
        <strain evidence="1">NSJ-32</strain>
    </source>
</reference>
<accession>A0A926DW33</accession>
<protein>
    <submittedName>
        <fullName evidence="1">Cytidylate kinase family protein</fullName>
    </submittedName>
</protein>
<dbReference type="AlphaFoldDB" id="A0A926DW33"/>
<evidence type="ECO:0000313" key="1">
    <source>
        <dbReference type="EMBL" id="MBC8544732.1"/>
    </source>
</evidence>
<dbReference type="GO" id="GO:0016301">
    <property type="term" value="F:kinase activity"/>
    <property type="evidence" value="ECO:0007669"/>
    <property type="project" value="UniProtKB-KW"/>
</dbReference>
<dbReference type="EMBL" id="JACRSQ010000029">
    <property type="protein sequence ID" value="MBC8544732.1"/>
    <property type="molecule type" value="Genomic_DNA"/>
</dbReference>
<name>A0A926DW33_9FIRM</name>
<dbReference type="Proteomes" id="UP000657006">
    <property type="component" value="Unassembled WGS sequence"/>
</dbReference>
<dbReference type="Gene3D" id="3.40.50.300">
    <property type="entry name" value="P-loop containing nucleotide triphosphate hydrolases"/>
    <property type="match status" value="1"/>
</dbReference>
<dbReference type="Pfam" id="PF13189">
    <property type="entry name" value="Cytidylate_kin2"/>
    <property type="match status" value="1"/>
</dbReference>
<sequence>MLNEQNQLLQELAEKSDCVIVGRCADIILREYQPFNIFVYANLDSKMQRCRLREEKGTHYTDKELKRRMAQIDSERSRYRELIDGSRWGDKSAYHLCINTTGLEIKSLIPAARAFAACYFDRAEKE</sequence>
<keyword evidence="1" id="KW-0808">Transferase</keyword>
<keyword evidence="2" id="KW-1185">Reference proteome</keyword>
<proteinExistence type="predicted"/>
<dbReference type="InterPro" id="IPR027417">
    <property type="entry name" value="P-loop_NTPase"/>
</dbReference>